<feature type="domain" description="Alpha/beta hydrolase fold-3" evidence="2">
    <location>
        <begin position="150"/>
        <end position="358"/>
    </location>
</feature>
<protein>
    <recommendedName>
        <fullName evidence="2">Alpha/beta hydrolase fold-3 domain-containing protein</fullName>
    </recommendedName>
</protein>
<dbReference type="GO" id="GO:0016787">
    <property type="term" value="F:hydrolase activity"/>
    <property type="evidence" value="ECO:0007669"/>
    <property type="project" value="InterPro"/>
</dbReference>
<gene>
    <name evidence="3" type="ORF">RND81_05G076700</name>
</gene>
<proteinExistence type="inferred from homology"/>
<evidence type="ECO:0000259" key="2">
    <source>
        <dbReference type="Pfam" id="PF07859"/>
    </source>
</evidence>
<evidence type="ECO:0000313" key="4">
    <source>
        <dbReference type="Proteomes" id="UP001443914"/>
    </source>
</evidence>
<sequence>MLKFLTNTCQYVAKIRNRHKPGSFPIKYFECIQRQQQLPFPTPHLLTHQSSPQFHQNINTPKVSYTTSTMDNEWNYKEEDILHKFFFFNVLKNGRIHMFTPQDPGSKIVPPSDDPATGVKIKDVVISPDVSARMFLPGGACTSTAKLPVVFYVHGGGFCLWSAFSIDYTSFLTRLVAECNVIAVSVEYGLFPTRPLPACYDDSWLALQWAASHGGESTNSIIGSRDSWITDYADLTRIFVGGDSAGGNICHTLLSRVGKMGLPNEAKVEGMILIHPYFNEDDKMWMYMCPTNEGPKDPRLKPSLDDLAQLGCDRVLVLVAEKDFIKFAGVGYVEELKKSGWKGRLEFFESKDREHCFHISNHMDCEAIAINHRIKSFIHQVNYVT</sequence>
<dbReference type="InterPro" id="IPR050466">
    <property type="entry name" value="Carboxylest/Gibb_receptor"/>
</dbReference>
<dbReference type="SUPFAM" id="SSF53474">
    <property type="entry name" value="alpha/beta-Hydrolases"/>
    <property type="match status" value="1"/>
</dbReference>
<organism evidence="3 4">
    <name type="scientific">Saponaria officinalis</name>
    <name type="common">Common soapwort</name>
    <name type="synonym">Lychnis saponaria</name>
    <dbReference type="NCBI Taxonomy" id="3572"/>
    <lineage>
        <taxon>Eukaryota</taxon>
        <taxon>Viridiplantae</taxon>
        <taxon>Streptophyta</taxon>
        <taxon>Embryophyta</taxon>
        <taxon>Tracheophyta</taxon>
        <taxon>Spermatophyta</taxon>
        <taxon>Magnoliopsida</taxon>
        <taxon>eudicotyledons</taxon>
        <taxon>Gunneridae</taxon>
        <taxon>Pentapetalae</taxon>
        <taxon>Caryophyllales</taxon>
        <taxon>Caryophyllaceae</taxon>
        <taxon>Caryophylleae</taxon>
        <taxon>Saponaria</taxon>
    </lineage>
</organism>
<dbReference type="Pfam" id="PF07859">
    <property type="entry name" value="Abhydrolase_3"/>
    <property type="match status" value="1"/>
</dbReference>
<dbReference type="PANTHER" id="PTHR23024">
    <property type="entry name" value="ARYLACETAMIDE DEACETYLASE"/>
    <property type="match status" value="1"/>
</dbReference>
<dbReference type="AlphaFoldDB" id="A0AAW1KTF8"/>
<keyword evidence="4" id="KW-1185">Reference proteome</keyword>
<dbReference type="Proteomes" id="UP001443914">
    <property type="component" value="Unassembled WGS sequence"/>
</dbReference>
<reference evidence="3" key="1">
    <citation type="submission" date="2024-03" db="EMBL/GenBank/DDBJ databases">
        <title>WGS assembly of Saponaria officinalis var. Norfolk2.</title>
        <authorList>
            <person name="Jenkins J."/>
            <person name="Shu S."/>
            <person name="Grimwood J."/>
            <person name="Barry K."/>
            <person name="Goodstein D."/>
            <person name="Schmutz J."/>
            <person name="Leebens-Mack J."/>
            <person name="Osbourn A."/>
        </authorList>
    </citation>
    <scope>NUCLEOTIDE SEQUENCE [LARGE SCALE GENOMIC DNA]</scope>
    <source>
        <strain evidence="3">JIC</strain>
    </source>
</reference>
<dbReference type="Gene3D" id="3.40.50.1820">
    <property type="entry name" value="alpha/beta hydrolase"/>
    <property type="match status" value="1"/>
</dbReference>
<name>A0AAW1KTF8_SAPOF</name>
<comment type="similarity">
    <text evidence="1">Belongs to the 'GDXG' lipolytic enzyme family.</text>
</comment>
<accession>A0AAW1KTF8</accession>
<dbReference type="InterPro" id="IPR013094">
    <property type="entry name" value="AB_hydrolase_3"/>
</dbReference>
<evidence type="ECO:0000313" key="3">
    <source>
        <dbReference type="EMBL" id="KAK9724492.1"/>
    </source>
</evidence>
<dbReference type="PANTHER" id="PTHR23024:SF582">
    <property type="entry name" value="CARBOXYLESTERASE 12-RELATED"/>
    <property type="match status" value="1"/>
</dbReference>
<comment type="caution">
    <text evidence="3">The sequence shown here is derived from an EMBL/GenBank/DDBJ whole genome shotgun (WGS) entry which is preliminary data.</text>
</comment>
<dbReference type="InterPro" id="IPR029058">
    <property type="entry name" value="AB_hydrolase_fold"/>
</dbReference>
<evidence type="ECO:0000256" key="1">
    <source>
        <dbReference type="ARBA" id="ARBA00010515"/>
    </source>
</evidence>
<dbReference type="EMBL" id="JBDFQZ010000005">
    <property type="protein sequence ID" value="KAK9724492.1"/>
    <property type="molecule type" value="Genomic_DNA"/>
</dbReference>